<feature type="domain" description="F-box" evidence="2">
    <location>
        <begin position="1"/>
        <end position="47"/>
    </location>
</feature>
<dbReference type="SUPFAM" id="SSF81383">
    <property type="entry name" value="F-box domain"/>
    <property type="match status" value="1"/>
</dbReference>
<evidence type="ECO:0000313" key="3">
    <source>
        <dbReference type="EMBL" id="PGH23078.1"/>
    </source>
</evidence>
<feature type="compositionally biased region" description="Low complexity" evidence="1">
    <location>
        <begin position="377"/>
        <end position="390"/>
    </location>
</feature>
<dbReference type="InterPro" id="IPR001810">
    <property type="entry name" value="F-box_dom"/>
</dbReference>
<dbReference type="AlphaFoldDB" id="A0A2B7YQB4"/>
<protein>
    <recommendedName>
        <fullName evidence="2">F-box domain-containing protein</fullName>
    </recommendedName>
</protein>
<keyword evidence="4" id="KW-1185">Reference proteome</keyword>
<dbReference type="PROSITE" id="PS50181">
    <property type="entry name" value="FBOX"/>
    <property type="match status" value="1"/>
</dbReference>
<sequence>MAPIDAVPFDLWHQIGSRLDPQDYIHLSMVNRTLYNLLRSDLTARNSAQSHIPYSREAKLASAGQITYRQALGRAFDVREAVATAQPYSAALVAYGDTFLLNQGVLCYLHCGDLRLLDVHGASRVEKVVTLARIKTLLSRSAHFSHAYARVDEREMQFSLMHFSDGIVTCLCEAPTRRASCLIAIDVRLDDGPTTGKLLFARRLDSTRRLFVRHDGSYLYYGTHSVLASHGHHEWIIQGMEIRNNRKLTDRPVQLENFVGSEIGPTLCFEIHDGFFYAISNQTGFQDEEVDWTSYYVCLRFPLSDPKKIEWRRIWRRQHREGPINDTWTDISLRVDETTKQLLIVECRREWHLAGSENSRTYYTQPIDCFEKEPSPEESSLASLATSTSESGHDAESSQVSPHAGLPDSFPVSALPDDILTSTLDEFSKPNYEPPKKRLKRNYHAEYPLEEISSTPRRDYILSKTKYRTYNRPASAFIDVVNDPLSRNTSFGSPSDRLRLRIGSRKRKCPIDEEGEEGEKGLLYRPEYTNEDGKPMEWSDERFQTRGIKLWPPDDAPEELYSLLCPSKRCGKVEAASDERCLVYSTQPATPGGQRPIILISFDPSIGFPHLKRLNARLSPSQNENPVDLDRHDVAANKPRKRPFSVTVSDGPAGSPTQTALRQFEEAESPDAPKPGYDVSRYWIRTEPAMYLSINRGYWLR</sequence>
<dbReference type="EMBL" id="PDNA01000029">
    <property type="protein sequence ID" value="PGH23078.1"/>
    <property type="molecule type" value="Genomic_DNA"/>
</dbReference>
<gene>
    <name evidence="3" type="ORF">AJ80_02852</name>
</gene>
<name>A0A2B7YQB4_POLH7</name>
<accession>A0A2B7YQB4</accession>
<evidence type="ECO:0000313" key="4">
    <source>
        <dbReference type="Proteomes" id="UP000224634"/>
    </source>
</evidence>
<organism evidence="3 4">
    <name type="scientific">Polytolypa hystricis (strain UAMH7299)</name>
    <dbReference type="NCBI Taxonomy" id="1447883"/>
    <lineage>
        <taxon>Eukaryota</taxon>
        <taxon>Fungi</taxon>
        <taxon>Dikarya</taxon>
        <taxon>Ascomycota</taxon>
        <taxon>Pezizomycotina</taxon>
        <taxon>Eurotiomycetes</taxon>
        <taxon>Eurotiomycetidae</taxon>
        <taxon>Onygenales</taxon>
        <taxon>Onygenales incertae sedis</taxon>
        <taxon>Polytolypa</taxon>
    </lineage>
</organism>
<feature type="region of interest" description="Disordered" evidence="1">
    <location>
        <begin position="372"/>
        <end position="412"/>
    </location>
</feature>
<evidence type="ECO:0000256" key="1">
    <source>
        <dbReference type="SAM" id="MobiDB-lite"/>
    </source>
</evidence>
<dbReference type="STRING" id="1447883.A0A2B7YQB4"/>
<proteinExistence type="predicted"/>
<evidence type="ECO:0000259" key="2">
    <source>
        <dbReference type="PROSITE" id="PS50181"/>
    </source>
</evidence>
<reference evidence="3 4" key="1">
    <citation type="submission" date="2017-10" db="EMBL/GenBank/DDBJ databases">
        <title>Comparative genomics in systemic dimorphic fungi from Ajellomycetaceae.</title>
        <authorList>
            <person name="Munoz J.F."/>
            <person name="Mcewen J.G."/>
            <person name="Clay O.K."/>
            <person name="Cuomo C.A."/>
        </authorList>
    </citation>
    <scope>NUCLEOTIDE SEQUENCE [LARGE SCALE GENOMIC DNA]</scope>
    <source>
        <strain evidence="3 4">UAMH7299</strain>
    </source>
</reference>
<comment type="caution">
    <text evidence="3">The sequence shown here is derived from an EMBL/GenBank/DDBJ whole genome shotgun (WGS) entry which is preliminary data.</text>
</comment>
<dbReference type="Proteomes" id="UP000224634">
    <property type="component" value="Unassembled WGS sequence"/>
</dbReference>
<feature type="region of interest" description="Disordered" evidence="1">
    <location>
        <begin position="619"/>
        <end position="659"/>
    </location>
</feature>
<dbReference type="Pfam" id="PF00646">
    <property type="entry name" value="F-box"/>
    <property type="match status" value="1"/>
</dbReference>
<dbReference type="OrthoDB" id="5359231at2759"/>
<dbReference type="InterPro" id="IPR036047">
    <property type="entry name" value="F-box-like_dom_sf"/>
</dbReference>